<feature type="transmembrane region" description="Helical" evidence="14">
    <location>
        <begin position="275"/>
        <end position="299"/>
    </location>
</feature>
<feature type="transmembrane region" description="Helical" evidence="14">
    <location>
        <begin position="27"/>
        <end position="47"/>
    </location>
</feature>
<dbReference type="EC" id="2.5.1.141" evidence="3 14"/>
<evidence type="ECO:0000256" key="9">
    <source>
        <dbReference type="ARBA" id="ARBA00023136"/>
    </source>
</evidence>
<keyword evidence="9 14" id="KW-0472">Membrane</keyword>
<comment type="pathway">
    <text evidence="2 14">Porphyrin-containing compound metabolism; heme O biosynthesis; heme O from protoheme: step 1/1.</text>
</comment>
<dbReference type="NCBIfam" id="NF003349">
    <property type="entry name" value="PRK04375.1-2"/>
    <property type="match status" value="1"/>
</dbReference>
<evidence type="ECO:0000256" key="2">
    <source>
        <dbReference type="ARBA" id="ARBA00004919"/>
    </source>
</evidence>
<dbReference type="GO" id="GO:0008495">
    <property type="term" value="F:protoheme IX farnesyltransferase activity"/>
    <property type="evidence" value="ECO:0007669"/>
    <property type="project" value="UniProtKB-UniRule"/>
</dbReference>
<gene>
    <name evidence="14" type="primary">cyoE</name>
    <name evidence="15" type="ORF">CC99x_000990</name>
</gene>
<evidence type="ECO:0000256" key="3">
    <source>
        <dbReference type="ARBA" id="ARBA00012292"/>
    </source>
</evidence>
<keyword evidence="7 14" id="KW-1133">Transmembrane helix</keyword>
<feature type="transmembrane region" description="Helical" evidence="14">
    <location>
        <begin position="95"/>
        <end position="118"/>
    </location>
</feature>
<dbReference type="AlphaFoldDB" id="A0AAE3HME8"/>
<accession>A0AAE3HME8</accession>
<dbReference type="HAMAP" id="MF_00154">
    <property type="entry name" value="CyoE_CtaB"/>
    <property type="match status" value="1"/>
</dbReference>
<evidence type="ECO:0000256" key="14">
    <source>
        <dbReference type="HAMAP-Rule" id="MF_00154"/>
    </source>
</evidence>
<dbReference type="GO" id="GO:0005886">
    <property type="term" value="C:plasma membrane"/>
    <property type="evidence" value="ECO:0007669"/>
    <property type="project" value="UniProtKB-SubCell"/>
</dbReference>
<feature type="transmembrane region" description="Helical" evidence="14">
    <location>
        <begin position="124"/>
        <end position="142"/>
    </location>
</feature>
<dbReference type="PANTHER" id="PTHR43448:SF7">
    <property type="entry name" value="4-HYDROXYBENZOATE SOLANESYLTRANSFERASE"/>
    <property type="match status" value="1"/>
</dbReference>
<comment type="similarity">
    <text evidence="14">Belongs to the UbiA prenyltransferase family. Protoheme IX farnesyltransferase subfamily.</text>
</comment>
<dbReference type="PANTHER" id="PTHR43448">
    <property type="entry name" value="PROTOHEME IX FARNESYLTRANSFERASE, MITOCHONDRIAL"/>
    <property type="match status" value="1"/>
</dbReference>
<feature type="transmembrane region" description="Helical" evidence="14">
    <location>
        <begin position="53"/>
        <end position="74"/>
    </location>
</feature>
<comment type="function">
    <text evidence="14">Converts heme B (protoheme IX) to heme O by substitution of the vinyl group on carbon 2 of heme B porphyrin ring with a hydroxyethyl farnesyl side group.</text>
</comment>
<dbReference type="InterPro" id="IPR044878">
    <property type="entry name" value="UbiA_sf"/>
</dbReference>
<feature type="transmembrane region" description="Helical" evidence="14">
    <location>
        <begin position="174"/>
        <end position="197"/>
    </location>
</feature>
<dbReference type="GO" id="GO:0048034">
    <property type="term" value="P:heme O biosynthetic process"/>
    <property type="evidence" value="ECO:0007669"/>
    <property type="project" value="UniProtKB-UniRule"/>
</dbReference>
<organism evidence="15 16">
    <name type="scientific">Candidatus Berkiella cookevillensis</name>
    <dbReference type="NCBI Taxonomy" id="437022"/>
    <lineage>
        <taxon>Bacteria</taxon>
        <taxon>Pseudomonadati</taxon>
        <taxon>Pseudomonadota</taxon>
        <taxon>Gammaproteobacteria</taxon>
        <taxon>Candidatus Berkiellales</taxon>
        <taxon>Candidatus Berkiellaceae</taxon>
        <taxon>Candidatus Berkiella</taxon>
    </lineage>
</organism>
<comment type="caution">
    <text evidence="15">The sequence shown here is derived from an EMBL/GenBank/DDBJ whole genome shotgun (WGS) entry which is preliminary data.</text>
</comment>
<keyword evidence="8 14" id="KW-0350">Heme biosynthesis</keyword>
<dbReference type="Gene3D" id="1.10.357.140">
    <property type="entry name" value="UbiA prenyltransferase"/>
    <property type="match status" value="1"/>
</dbReference>
<dbReference type="NCBIfam" id="TIGR01473">
    <property type="entry name" value="cyoE_ctaB"/>
    <property type="match status" value="1"/>
</dbReference>
<proteinExistence type="inferred from homology"/>
<comment type="miscellaneous">
    <text evidence="14">Carbon 2 of the heme B porphyrin ring is defined according to the Fischer nomenclature.</text>
</comment>
<evidence type="ECO:0000256" key="11">
    <source>
        <dbReference type="ARBA" id="ARBA00040810"/>
    </source>
</evidence>
<name>A0AAE3HME8_9GAMM</name>
<dbReference type="InterPro" id="IPR030470">
    <property type="entry name" value="UbiA_prenylTrfase_CS"/>
</dbReference>
<feature type="transmembrane region" description="Helical" evidence="14">
    <location>
        <begin position="246"/>
        <end position="263"/>
    </location>
</feature>
<dbReference type="Proteomes" id="UP000051494">
    <property type="component" value="Unassembled WGS sequence"/>
</dbReference>
<dbReference type="InterPro" id="IPR000537">
    <property type="entry name" value="UbiA_prenyltransferase"/>
</dbReference>
<evidence type="ECO:0000313" key="16">
    <source>
        <dbReference type="Proteomes" id="UP000051494"/>
    </source>
</evidence>
<evidence type="ECO:0000256" key="4">
    <source>
        <dbReference type="ARBA" id="ARBA00022475"/>
    </source>
</evidence>
<dbReference type="InterPro" id="IPR006369">
    <property type="entry name" value="Protohaem_IX_farnesylTrfase"/>
</dbReference>
<feature type="transmembrane region" description="Helical" evidence="14">
    <location>
        <begin position="218"/>
        <end position="240"/>
    </location>
</feature>
<evidence type="ECO:0000256" key="8">
    <source>
        <dbReference type="ARBA" id="ARBA00023133"/>
    </source>
</evidence>
<evidence type="ECO:0000256" key="7">
    <source>
        <dbReference type="ARBA" id="ARBA00022989"/>
    </source>
</evidence>
<evidence type="ECO:0000256" key="12">
    <source>
        <dbReference type="ARBA" id="ARBA00042475"/>
    </source>
</evidence>
<protein>
    <recommendedName>
        <fullName evidence="11 14">Protoheme IX farnesyltransferase</fullName>
        <ecNumber evidence="3 14">2.5.1.141</ecNumber>
    </recommendedName>
    <alternativeName>
        <fullName evidence="12 14">Heme B farnesyltransferase</fullName>
    </alternativeName>
    <alternativeName>
        <fullName evidence="10 14">Heme O synthase</fullName>
    </alternativeName>
</protein>
<dbReference type="EMBL" id="LKHV02000001">
    <property type="protein sequence ID" value="MCS5707471.1"/>
    <property type="molecule type" value="Genomic_DNA"/>
</dbReference>
<keyword evidence="5 14" id="KW-0808">Transferase</keyword>
<comment type="catalytic activity">
    <reaction evidence="13 14">
        <text>heme b + (2E,6E)-farnesyl diphosphate + H2O = Fe(II)-heme o + diphosphate</text>
        <dbReference type="Rhea" id="RHEA:28070"/>
        <dbReference type="ChEBI" id="CHEBI:15377"/>
        <dbReference type="ChEBI" id="CHEBI:33019"/>
        <dbReference type="ChEBI" id="CHEBI:60344"/>
        <dbReference type="ChEBI" id="CHEBI:60530"/>
        <dbReference type="ChEBI" id="CHEBI:175763"/>
        <dbReference type="EC" id="2.5.1.141"/>
    </reaction>
</comment>
<sequence length="306" mass="34051">MLGDNMNTAVLSKFPWRDYLTLCKAKVVALMMITAWVGMLLACAPNVFPFKTILCASIGIALCAGSAAAINHLVDRHIDEKMQRTQYRPLVVGKVTVYQAMRFSFVLAVLGLAILILYVNSLTAWLTLGSLIGYAFIYTMYLKKATPQNIVIGGITGALPPLLGQTAITGQVEALGLMLALIIFTWTPPHFWALALFRIKDYENAKLPMLPITHGVAFTKLSILLYTFLLVLVTFLLPVLHLAGTTYTVCMIGLNAGFLYYAYKVFTSSEAIIAWCLFQYSIVYLFALFIILLIEHYLIYFMRSLG</sequence>
<evidence type="ECO:0000256" key="10">
    <source>
        <dbReference type="ARBA" id="ARBA00030253"/>
    </source>
</evidence>
<evidence type="ECO:0000256" key="1">
    <source>
        <dbReference type="ARBA" id="ARBA00004651"/>
    </source>
</evidence>
<keyword evidence="4 14" id="KW-1003">Cell membrane</keyword>
<feature type="transmembrane region" description="Helical" evidence="14">
    <location>
        <begin position="149"/>
        <end position="168"/>
    </location>
</feature>
<evidence type="ECO:0000313" key="15">
    <source>
        <dbReference type="EMBL" id="MCS5707471.1"/>
    </source>
</evidence>
<keyword evidence="16" id="KW-1185">Reference proteome</keyword>
<keyword evidence="6 14" id="KW-0812">Transmembrane</keyword>
<reference evidence="15" key="1">
    <citation type="journal article" date="2016" name="Genome Announc.">
        <title>Draft Genome Sequences of Two Novel Amoeba-Resistant Intranuclear Bacteria, 'Candidatus Berkiella cookevillensis' and 'Candidatus Berkiella aquae'.</title>
        <authorList>
            <person name="Mehari Y.T."/>
            <person name="Arivett B.A."/>
            <person name="Farone A.L."/>
            <person name="Gunderson J.H."/>
            <person name="Farone M.B."/>
        </authorList>
    </citation>
    <scope>NUCLEOTIDE SEQUENCE</scope>
    <source>
        <strain evidence="15">CC99</strain>
    </source>
</reference>
<reference evidence="15" key="2">
    <citation type="submission" date="2021-06" db="EMBL/GenBank/DDBJ databases">
        <title>Genomic Description and Analysis of Intracellular Bacteria, Candidatus Berkiella cookevillensis and Candidatus Berkiella aquae.</title>
        <authorList>
            <person name="Kidane D.T."/>
            <person name="Mehari Y.T."/>
            <person name="Rice F.C."/>
            <person name="Arivett B.A."/>
            <person name="Farone A.L."/>
            <person name="Berk S.G."/>
            <person name="Farone M.B."/>
        </authorList>
    </citation>
    <scope>NUCLEOTIDE SEQUENCE</scope>
    <source>
        <strain evidence="15">CC99</strain>
    </source>
</reference>
<comment type="subcellular location">
    <subcellularLocation>
        <location evidence="1 14">Cell membrane</location>
        <topology evidence="1 14">Multi-pass membrane protein</topology>
    </subcellularLocation>
</comment>
<dbReference type="CDD" id="cd13957">
    <property type="entry name" value="PT_UbiA_Cox10"/>
    <property type="match status" value="1"/>
</dbReference>
<evidence type="ECO:0000256" key="6">
    <source>
        <dbReference type="ARBA" id="ARBA00022692"/>
    </source>
</evidence>
<dbReference type="Pfam" id="PF01040">
    <property type="entry name" value="UbiA"/>
    <property type="match status" value="1"/>
</dbReference>
<dbReference type="PROSITE" id="PS00943">
    <property type="entry name" value="UBIA"/>
    <property type="match status" value="1"/>
</dbReference>
<evidence type="ECO:0000256" key="13">
    <source>
        <dbReference type="ARBA" id="ARBA00047690"/>
    </source>
</evidence>
<evidence type="ECO:0000256" key="5">
    <source>
        <dbReference type="ARBA" id="ARBA00022679"/>
    </source>
</evidence>